<name>A0A078R5Y0_PHOVU</name>
<protein>
    <submittedName>
        <fullName evidence="1">Uncharacterized protein</fullName>
    </submittedName>
</protein>
<organism evidence="1 2">
    <name type="scientific">Phocaeicola vulgatus str. 3775 SL</name>
    <name type="common">B</name>
    <name type="synonym">iv</name>
    <dbReference type="NCBI Taxonomy" id="1339350"/>
    <lineage>
        <taxon>Bacteria</taxon>
        <taxon>Pseudomonadati</taxon>
        <taxon>Bacteroidota</taxon>
        <taxon>Bacteroidia</taxon>
        <taxon>Bacteroidales</taxon>
        <taxon>Bacteroidaceae</taxon>
        <taxon>Phocaeicola</taxon>
    </lineage>
</organism>
<dbReference type="EMBL" id="JNHI01000013">
    <property type="protein sequence ID" value="KDS30715.1"/>
    <property type="molecule type" value="Genomic_DNA"/>
</dbReference>
<dbReference type="Proteomes" id="UP000028134">
    <property type="component" value="Unassembled WGS sequence"/>
</dbReference>
<sequence>MAHRLVCCQRIFFVYLLKSEISIKEMKNKRFATGKIVVFRQKSYFCIVV</sequence>
<dbReference type="AlphaFoldDB" id="A0A078R5Y0"/>
<evidence type="ECO:0000313" key="1">
    <source>
        <dbReference type="EMBL" id="KDS30715.1"/>
    </source>
</evidence>
<comment type="caution">
    <text evidence="1">The sequence shown here is derived from an EMBL/GenBank/DDBJ whole genome shotgun (WGS) entry which is preliminary data.</text>
</comment>
<reference evidence="1 2" key="1">
    <citation type="submission" date="2014-04" db="EMBL/GenBank/DDBJ databases">
        <authorList>
            <person name="Sears C."/>
            <person name="Carroll K."/>
            <person name="Sack B.R."/>
            <person name="Qadri F."/>
            <person name="Myers L.L."/>
            <person name="Chung G.-T."/>
            <person name="Escheverria P."/>
            <person name="Fraser C.M."/>
            <person name="Sadzewicz L."/>
            <person name="Shefchek K.A."/>
            <person name="Tallon L."/>
            <person name="Das S.P."/>
            <person name="Daugherty S."/>
            <person name="Mongodin E.F."/>
        </authorList>
    </citation>
    <scope>NUCLEOTIDE SEQUENCE [LARGE SCALE GENOMIC DNA]</scope>
    <source>
        <strain evidence="2">3775 SL(B) 10 (iv)</strain>
    </source>
</reference>
<proteinExistence type="predicted"/>
<accession>A0A078R5Y0</accession>
<gene>
    <name evidence="1" type="ORF">M097_2411</name>
</gene>
<evidence type="ECO:0000313" key="2">
    <source>
        <dbReference type="Proteomes" id="UP000028134"/>
    </source>
</evidence>